<dbReference type="InterPro" id="IPR004547">
    <property type="entry name" value="Glucosamine6P_isomerase"/>
</dbReference>
<dbReference type="GO" id="GO:0006046">
    <property type="term" value="P:N-acetylglucosamine catabolic process"/>
    <property type="evidence" value="ECO:0007669"/>
    <property type="project" value="UniProtKB-UniRule"/>
</dbReference>
<dbReference type="InterPro" id="IPR037171">
    <property type="entry name" value="NagB/RpiA_transferase-like"/>
</dbReference>
<dbReference type="InterPro" id="IPR006148">
    <property type="entry name" value="Glc/Gal-6P_isomerase"/>
</dbReference>
<accession>A0A9Q8X2Y4</accession>
<proteinExistence type="predicted"/>
<dbReference type="AlphaFoldDB" id="A0A9Q8X2Y4"/>
<reference evidence="4" key="1">
    <citation type="submission" date="2022-05" db="EMBL/GenBank/DDBJ databases">
        <title>Impact of host demography and evolutionary history on endosymbiont molecular evolution: a test in carpenter ants (Genus Camponotus) and their Blochmannia endosymbionts.</title>
        <authorList>
            <person name="Manthey J.D."/>
            <person name="Giron J.C."/>
            <person name="Hruska J.P."/>
        </authorList>
    </citation>
    <scope>NUCLEOTIDE SEQUENCE</scope>
    <source>
        <strain evidence="4">C-039</strain>
    </source>
</reference>
<evidence type="ECO:0000313" key="4">
    <source>
        <dbReference type="EMBL" id="URJ28429.1"/>
    </source>
</evidence>
<evidence type="ECO:0000256" key="1">
    <source>
        <dbReference type="ARBA" id="ARBA00022801"/>
    </source>
</evidence>
<dbReference type="PANTHER" id="PTHR11280:SF5">
    <property type="entry name" value="GLUCOSAMINE-6-PHOSPHATE ISOMERASE"/>
    <property type="match status" value="1"/>
</dbReference>
<protein>
    <recommendedName>
        <fullName evidence="2">Glucosamine-6-phosphate deaminase</fullName>
        <ecNumber evidence="2">3.5.99.6</ecNumber>
    </recommendedName>
</protein>
<dbReference type="GO" id="GO:0006043">
    <property type="term" value="P:glucosamine catabolic process"/>
    <property type="evidence" value="ECO:0007669"/>
    <property type="project" value="TreeGrafter"/>
</dbReference>
<dbReference type="CDD" id="cd01399">
    <property type="entry name" value="GlcN6P_deaminase"/>
    <property type="match status" value="1"/>
</dbReference>
<dbReference type="EMBL" id="CP097753">
    <property type="protein sequence ID" value="URJ28429.1"/>
    <property type="molecule type" value="Genomic_DNA"/>
</dbReference>
<organism evidence="4 5">
    <name type="scientific">Candidatus Blochmannia vicinus</name>
    <name type="common">nom. nud.</name>
    <dbReference type="NCBI Taxonomy" id="251540"/>
    <lineage>
        <taxon>Bacteria</taxon>
        <taxon>Pseudomonadati</taxon>
        <taxon>Pseudomonadota</taxon>
        <taxon>Gammaproteobacteria</taxon>
        <taxon>Enterobacterales</taxon>
        <taxon>Enterobacteriaceae</taxon>
        <taxon>ant endosymbionts</taxon>
        <taxon>Candidatus Blochmanniella</taxon>
    </lineage>
</organism>
<dbReference type="Gene3D" id="3.40.50.1360">
    <property type="match status" value="1"/>
</dbReference>
<evidence type="ECO:0000259" key="3">
    <source>
        <dbReference type="Pfam" id="PF01182"/>
    </source>
</evidence>
<keyword evidence="1 4" id="KW-0378">Hydrolase</keyword>
<gene>
    <name evidence="4" type="primary">nagB</name>
    <name evidence="4" type="ORF">M9393_01595</name>
</gene>
<dbReference type="PANTHER" id="PTHR11280">
    <property type="entry name" value="GLUCOSAMINE-6-PHOSPHATE ISOMERASE"/>
    <property type="match status" value="1"/>
</dbReference>
<feature type="domain" description="Glucosamine/galactosamine-6-phosphate isomerase" evidence="3">
    <location>
        <begin position="8"/>
        <end position="234"/>
    </location>
</feature>
<dbReference type="PROSITE" id="PS01161">
    <property type="entry name" value="GLC_GALNAC_ISOMERASE"/>
    <property type="match status" value="1"/>
</dbReference>
<dbReference type="InterPro" id="IPR018321">
    <property type="entry name" value="Glucosamine6P_isomerase_CS"/>
</dbReference>
<dbReference type="EC" id="3.5.99.6" evidence="2"/>
<dbReference type="GO" id="GO:0005737">
    <property type="term" value="C:cytoplasm"/>
    <property type="evidence" value="ECO:0007669"/>
    <property type="project" value="TreeGrafter"/>
</dbReference>
<dbReference type="GO" id="GO:0042802">
    <property type="term" value="F:identical protein binding"/>
    <property type="evidence" value="ECO:0007669"/>
    <property type="project" value="TreeGrafter"/>
</dbReference>
<dbReference type="RefSeq" id="WP_250248883.1">
    <property type="nucleotide sequence ID" value="NZ_CP097753.1"/>
</dbReference>
<evidence type="ECO:0000256" key="2">
    <source>
        <dbReference type="NCBIfam" id="TIGR00502"/>
    </source>
</evidence>
<dbReference type="GO" id="GO:0019262">
    <property type="term" value="P:N-acetylneuraminate catabolic process"/>
    <property type="evidence" value="ECO:0007669"/>
    <property type="project" value="TreeGrafter"/>
</dbReference>
<dbReference type="GO" id="GO:0004342">
    <property type="term" value="F:glucosamine-6-phosphate deaminase activity"/>
    <property type="evidence" value="ECO:0007669"/>
    <property type="project" value="UniProtKB-UniRule"/>
</dbReference>
<dbReference type="GO" id="GO:0005975">
    <property type="term" value="P:carbohydrate metabolic process"/>
    <property type="evidence" value="ECO:0007669"/>
    <property type="project" value="InterPro"/>
</dbReference>
<evidence type="ECO:0000313" key="5">
    <source>
        <dbReference type="Proteomes" id="UP001056209"/>
    </source>
</evidence>
<sequence length="267" mass="30079">MRVIFLDTADHVAQWVAHYVVYRINSFSPTIENPFVLGLPAGRTPIKTYKNIVSMYQSSKVSFKYVVIFTMDEYVGLSCEDPNSYHNFIYTNFINYVDIPEGNFHVLHGNSENIKDECQQYEEKIKSYGGVHLFIGGVGNDGHLAFNEPGSSLISRTRIKNLSTATRVSNAIFFNNNINSVPKFALTIGISTLLESREIIIIATGLNKAEAVKAAIEGSVNHMWPISCLQLHQKSILVCDELSTMELKIKTVKYFQELEINNKTITI</sequence>
<dbReference type="Proteomes" id="UP001056209">
    <property type="component" value="Chromosome"/>
</dbReference>
<dbReference type="SUPFAM" id="SSF100950">
    <property type="entry name" value="NagB/RpiA/CoA transferase-like"/>
    <property type="match status" value="1"/>
</dbReference>
<dbReference type="Pfam" id="PF01182">
    <property type="entry name" value="Glucosamine_iso"/>
    <property type="match status" value="1"/>
</dbReference>
<name>A0A9Q8X2Y4_9ENTR</name>
<dbReference type="NCBIfam" id="TIGR00502">
    <property type="entry name" value="nagB"/>
    <property type="match status" value="1"/>
</dbReference>